<accession>A0ACC3TVH8</accession>
<evidence type="ECO:0000313" key="2">
    <source>
        <dbReference type="Proteomes" id="UP001489719"/>
    </source>
</evidence>
<protein>
    <submittedName>
        <fullName evidence="1">Uncharacterized protein</fullName>
    </submittedName>
</protein>
<reference evidence="2" key="1">
    <citation type="journal article" date="2024" name="Front. Bioeng. Biotechnol.">
        <title>Genome-scale model development and genomic sequencing of the oleaginous clade Lipomyces.</title>
        <authorList>
            <person name="Czajka J.J."/>
            <person name="Han Y."/>
            <person name="Kim J."/>
            <person name="Mondo S.J."/>
            <person name="Hofstad B.A."/>
            <person name="Robles A."/>
            <person name="Haridas S."/>
            <person name="Riley R."/>
            <person name="LaButti K."/>
            <person name="Pangilinan J."/>
            <person name="Andreopoulos W."/>
            <person name="Lipzen A."/>
            <person name="Yan J."/>
            <person name="Wang M."/>
            <person name="Ng V."/>
            <person name="Grigoriev I.V."/>
            <person name="Spatafora J.W."/>
            <person name="Magnuson J.K."/>
            <person name="Baker S.E."/>
            <person name="Pomraning K.R."/>
        </authorList>
    </citation>
    <scope>NUCLEOTIDE SEQUENCE [LARGE SCALE GENOMIC DNA]</scope>
    <source>
        <strain evidence="2">CBS 10300</strain>
    </source>
</reference>
<dbReference type="Proteomes" id="UP001489719">
    <property type="component" value="Unassembled WGS sequence"/>
</dbReference>
<proteinExistence type="predicted"/>
<organism evidence="1 2">
    <name type="scientific">Lipomyces orientalis</name>
    <dbReference type="NCBI Taxonomy" id="1233043"/>
    <lineage>
        <taxon>Eukaryota</taxon>
        <taxon>Fungi</taxon>
        <taxon>Dikarya</taxon>
        <taxon>Ascomycota</taxon>
        <taxon>Saccharomycotina</taxon>
        <taxon>Lipomycetes</taxon>
        <taxon>Lipomycetales</taxon>
        <taxon>Lipomycetaceae</taxon>
        <taxon>Lipomyces</taxon>
    </lineage>
</organism>
<name>A0ACC3TVH8_9ASCO</name>
<sequence length="293" mass="32158">MISIDSIIQTMRNVFLNPFFAILVPVVLRAGPTRLDALRDVAVVTGGSSGLGYNVAFLLASKGVKVAVLDTKAPAIPAALVKYYECDVGKYDVIEKSLAQVELDLGPITILVNSAGIEKRGSLWEMPVEDIQLTINVNLLSHFYTIRRILPGMIAANRGYIVSIGSSLCYTSPIYYGPYGASKAGLLGLYETLRVELAQFPGIQTLLVLPGQMRTPMFRDIDPPRQFLAPVVDPRDLATEIVDKIAHGKSGEIRKPMYVHGMPYLRTLPWPVQRALRWFSNLDGSVIAAVKSR</sequence>
<comment type="caution">
    <text evidence="1">The sequence shown here is derived from an EMBL/GenBank/DDBJ whole genome shotgun (WGS) entry which is preliminary data.</text>
</comment>
<evidence type="ECO:0000313" key="1">
    <source>
        <dbReference type="EMBL" id="KAK9324993.1"/>
    </source>
</evidence>
<gene>
    <name evidence="1" type="ORF">V1517DRAFT_350932</name>
</gene>
<dbReference type="EMBL" id="MU970044">
    <property type="protein sequence ID" value="KAK9324993.1"/>
    <property type="molecule type" value="Genomic_DNA"/>
</dbReference>
<keyword evidence="2" id="KW-1185">Reference proteome</keyword>